<protein>
    <submittedName>
        <fullName evidence="1">Uncharacterized protein</fullName>
    </submittedName>
</protein>
<sequence length="459" mass="53906">MSEPTAPVVETNLDILNINDANVFSFISNFEHVTDAETEEISDPDDQPPVHQNSIILSEKPFLAYNPHIFCYFDDSLVIDPLTGRDKNGKLNLYELLQRTSGRGFLLPKMSDPYIKFNAFSWNPIEVQYFKFVFYRLMKRKESPYYFNKALLNEHDTIEKQDKVSLADGRSFLHIYKTTVENKCENFIESGVEKSKVVEVKKFLYVRFYLNHARVSTDSSRTKESKFYYHYRGPGELILVGKHCFSMATSNNYLKNPEMFFSYFSLLKERDETGILKFTLMRFGYSAWDHFSDFDNWNLIVGDKNTNIDFGRTVFPLAQMFCECGKIFCEYVNFISHYLNDDHLCSYAKESKRCFANLKKLPISLVSYIVDFVNPLWFEIRPSREDKALILALYGSWNTIRGHDYLEYKVERDLLSKTAPIVIPVYHQHNLYLESLKESQEYEKIFGEPLRKKFKGVHE</sequence>
<name>X6N3B9_RETFI</name>
<comment type="caution">
    <text evidence="1">The sequence shown here is derived from an EMBL/GenBank/DDBJ whole genome shotgun (WGS) entry which is preliminary data.</text>
</comment>
<dbReference type="EMBL" id="ASPP01012487">
    <property type="protein sequence ID" value="ETO20566.1"/>
    <property type="molecule type" value="Genomic_DNA"/>
</dbReference>
<evidence type="ECO:0000313" key="1">
    <source>
        <dbReference type="EMBL" id="ETO20566.1"/>
    </source>
</evidence>
<evidence type="ECO:0000313" key="2">
    <source>
        <dbReference type="Proteomes" id="UP000023152"/>
    </source>
</evidence>
<reference evidence="1 2" key="1">
    <citation type="journal article" date="2013" name="Curr. Biol.">
        <title>The Genome of the Foraminiferan Reticulomyxa filosa.</title>
        <authorList>
            <person name="Glockner G."/>
            <person name="Hulsmann N."/>
            <person name="Schleicher M."/>
            <person name="Noegel A.A."/>
            <person name="Eichinger L."/>
            <person name="Gallinger C."/>
            <person name="Pawlowski J."/>
            <person name="Sierra R."/>
            <person name="Euteneuer U."/>
            <person name="Pillet L."/>
            <person name="Moustafa A."/>
            <person name="Platzer M."/>
            <person name="Groth M."/>
            <person name="Szafranski K."/>
            <person name="Schliwa M."/>
        </authorList>
    </citation>
    <scope>NUCLEOTIDE SEQUENCE [LARGE SCALE GENOMIC DNA]</scope>
</reference>
<accession>X6N3B9</accession>
<dbReference type="Proteomes" id="UP000023152">
    <property type="component" value="Unassembled WGS sequence"/>
</dbReference>
<proteinExistence type="predicted"/>
<keyword evidence="2" id="KW-1185">Reference proteome</keyword>
<organism evidence="1 2">
    <name type="scientific">Reticulomyxa filosa</name>
    <dbReference type="NCBI Taxonomy" id="46433"/>
    <lineage>
        <taxon>Eukaryota</taxon>
        <taxon>Sar</taxon>
        <taxon>Rhizaria</taxon>
        <taxon>Retaria</taxon>
        <taxon>Foraminifera</taxon>
        <taxon>Monothalamids</taxon>
        <taxon>Reticulomyxidae</taxon>
        <taxon>Reticulomyxa</taxon>
    </lineage>
</organism>
<gene>
    <name evidence="1" type="ORF">RFI_16653</name>
</gene>
<dbReference type="AlphaFoldDB" id="X6N3B9"/>